<feature type="non-terminal residue" evidence="2">
    <location>
        <position position="91"/>
    </location>
</feature>
<evidence type="ECO:0000256" key="1">
    <source>
        <dbReference type="SAM" id="MobiDB-lite"/>
    </source>
</evidence>
<dbReference type="OrthoDB" id="10385440at2759"/>
<dbReference type="Proteomes" id="UP000188268">
    <property type="component" value="Unassembled WGS sequence"/>
</dbReference>
<accession>A0A1R3GE92</accession>
<comment type="caution">
    <text evidence="2">The sequence shown here is derived from an EMBL/GenBank/DDBJ whole genome shotgun (WGS) entry which is preliminary data.</text>
</comment>
<reference evidence="2 3" key="1">
    <citation type="submission" date="2013-09" db="EMBL/GenBank/DDBJ databases">
        <title>Corchorus capsularis genome sequencing.</title>
        <authorList>
            <person name="Alam M."/>
            <person name="Haque M.S."/>
            <person name="Islam M.S."/>
            <person name="Emdad E.M."/>
            <person name="Islam M.M."/>
            <person name="Ahmed B."/>
            <person name="Halim A."/>
            <person name="Hossen Q.M.M."/>
            <person name="Hossain M.Z."/>
            <person name="Ahmed R."/>
            <person name="Khan M.M."/>
            <person name="Islam R."/>
            <person name="Rashid M.M."/>
            <person name="Khan S.A."/>
            <person name="Rahman M.S."/>
            <person name="Alam M."/>
        </authorList>
    </citation>
    <scope>NUCLEOTIDE SEQUENCE [LARGE SCALE GENOMIC DNA]</scope>
    <source>
        <strain evidence="3">cv. CVL-1</strain>
        <tissue evidence="2">Whole seedling</tissue>
    </source>
</reference>
<gene>
    <name evidence="2" type="ORF">CCACVL1_26608</name>
</gene>
<sequence>MARRGVQFKGFSGEGVACFLQSAPLIRHGSKNQIPRKYLLSSCTKRKSLRVKSGQLSHHHVHVTRYPSDINQTTAAKDGATSSVLSGKPSE</sequence>
<keyword evidence="3" id="KW-1185">Reference proteome</keyword>
<evidence type="ECO:0000313" key="3">
    <source>
        <dbReference type="Proteomes" id="UP000188268"/>
    </source>
</evidence>
<dbReference type="EMBL" id="AWWV01014510">
    <property type="protein sequence ID" value="OMO56386.1"/>
    <property type="molecule type" value="Genomic_DNA"/>
</dbReference>
<name>A0A1R3GE92_COCAP</name>
<feature type="compositionally biased region" description="Polar residues" evidence="1">
    <location>
        <begin position="69"/>
        <end position="85"/>
    </location>
</feature>
<evidence type="ECO:0000313" key="2">
    <source>
        <dbReference type="EMBL" id="OMO56386.1"/>
    </source>
</evidence>
<protein>
    <submittedName>
        <fullName evidence="2">Uncharacterized protein</fullName>
    </submittedName>
</protein>
<organism evidence="2 3">
    <name type="scientific">Corchorus capsularis</name>
    <name type="common">Jute</name>
    <dbReference type="NCBI Taxonomy" id="210143"/>
    <lineage>
        <taxon>Eukaryota</taxon>
        <taxon>Viridiplantae</taxon>
        <taxon>Streptophyta</taxon>
        <taxon>Embryophyta</taxon>
        <taxon>Tracheophyta</taxon>
        <taxon>Spermatophyta</taxon>
        <taxon>Magnoliopsida</taxon>
        <taxon>eudicotyledons</taxon>
        <taxon>Gunneridae</taxon>
        <taxon>Pentapetalae</taxon>
        <taxon>rosids</taxon>
        <taxon>malvids</taxon>
        <taxon>Malvales</taxon>
        <taxon>Malvaceae</taxon>
        <taxon>Grewioideae</taxon>
        <taxon>Apeibeae</taxon>
        <taxon>Corchorus</taxon>
    </lineage>
</organism>
<feature type="region of interest" description="Disordered" evidence="1">
    <location>
        <begin position="69"/>
        <end position="91"/>
    </location>
</feature>
<proteinExistence type="predicted"/>
<dbReference type="Gramene" id="OMO56386">
    <property type="protein sequence ID" value="OMO56386"/>
    <property type="gene ID" value="CCACVL1_26608"/>
</dbReference>
<dbReference type="AlphaFoldDB" id="A0A1R3GE92"/>